<feature type="transmembrane region" description="Helical" evidence="7">
    <location>
        <begin position="172"/>
        <end position="189"/>
    </location>
</feature>
<dbReference type="InterPro" id="IPR012435">
    <property type="entry name" value="TMEM144"/>
</dbReference>
<proteinExistence type="inferred from homology"/>
<feature type="transmembrane region" description="Helical" evidence="7">
    <location>
        <begin position="21"/>
        <end position="39"/>
    </location>
</feature>
<feature type="transmembrane region" description="Helical" evidence="7">
    <location>
        <begin position="117"/>
        <end position="135"/>
    </location>
</feature>
<keyword evidence="5 7" id="KW-0472">Membrane</keyword>
<sequence>MLFCRLLDALRSQEVIHMFRHTFLSVLIIMMLAAPMEVFGRGCGQPSNDILAACTDWQCSRTLAVQSSANATTSYYCLRGLASGEGPCHTNADCYNELSCNTTSSLCVPTGTTKNAAIGYVGVAIAVLLFGTNYIPARRLRSGNGVFFQFAMAMGILVVGVVIQLVRGSSTIYPAAMLGGMFWAIGNCASVRAINAIGMGLAVTTWGCSNMLVGWAGGRFGAWGMSKEIPTSEVYSILGVAFGLVAIVVFGFVKPAEDRAKEEEEGKYASLVDDDEDSSAPTTAKKKSILGVAFGLVAIVVFGFVKPAEDRANDEDEGKYASLVDDEDSSAPTTAAAEPLSPSKRIAGFMIALACGVCYGFNFFPSQAMMDHYGQRTQEGNTQYSPNGLDYSFSMFLGIFPWYLSYVDFVLADGAPPS</sequence>
<dbReference type="GO" id="GO:0016020">
    <property type="term" value="C:membrane"/>
    <property type="evidence" value="ECO:0007669"/>
    <property type="project" value="UniProtKB-SubCell"/>
</dbReference>
<feature type="transmembrane region" description="Helical" evidence="7">
    <location>
        <begin position="235"/>
        <end position="253"/>
    </location>
</feature>
<accession>A0A0S4JI14</accession>
<feature type="transmembrane region" description="Helical" evidence="7">
    <location>
        <begin position="346"/>
        <end position="364"/>
    </location>
</feature>
<evidence type="ECO:0000256" key="4">
    <source>
        <dbReference type="ARBA" id="ARBA00022989"/>
    </source>
</evidence>
<protein>
    <submittedName>
        <fullName evidence="8">GPI-anchored surface protein, putative</fullName>
    </submittedName>
</protein>
<feature type="region of interest" description="Disordered" evidence="6">
    <location>
        <begin position="315"/>
        <end position="337"/>
    </location>
</feature>
<evidence type="ECO:0000256" key="3">
    <source>
        <dbReference type="ARBA" id="ARBA00022692"/>
    </source>
</evidence>
<evidence type="ECO:0000256" key="6">
    <source>
        <dbReference type="SAM" id="MobiDB-lite"/>
    </source>
</evidence>
<dbReference type="Pfam" id="PF07857">
    <property type="entry name" value="TMEM144"/>
    <property type="match status" value="2"/>
</dbReference>
<gene>
    <name evidence="8" type="ORF">BSAL_23395</name>
</gene>
<reference evidence="9" key="1">
    <citation type="submission" date="2015-09" db="EMBL/GenBank/DDBJ databases">
        <authorList>
            <consortium name="Pathogen Informatics"/>
        </authorList>
    </citation>
    <scope>NUCLEOTIDE SEQUENCE [LARGE SCALE GENOMIC DNA]</scope>
    <source>
        <strain evidence="9">Lake Konstanz</strain>
    </source>
</reference>
<dbReference type="Proteomes" id="UP000051952">
    <property type="component" value="Unassembled WGS sequence"/>
</dbReference>
<name>A0A0S4JI14_BODSA</name>
<feature type="transmembrane region" description="Helical" evidence="7">
    <location>
        <begin position="196"/>
        <end position="215"/>
    </location>
</feature>
<evidence type="ECO:0000313" key="9">
    <source>
        <dbReference type="Proteomes" id="UP000051952"/>
    </source>
</evidence>
<keyword evidence="3 7" id="KW-0812">Transmembrane</keyword>
<dbReference type="GO" id="GO:0015144">
    <property type="term" value="F:carbohydrate transmembrane transporter activity"/>
    <property type="evidence" value="ECO:0007669"/>
    <property type="project" value="InterPro"/>
</dbReference>
<dbReference type="PANTHER" id="PTHR16119:SF17">
    <property type="entry name" value="TRANSMEMBRANE PROTEIN 144"/>
    <property type="match status" value="1"/>
</dbReference>
<dbReference type="OrthoDB" id="426527at2759"/>
<dbReference type="VEuPathDB" id="TriTrypDB:BSAL_23395"/>
<keyword evidence="4 7" id="KW-1133">Transmembrane helix</keyword>
<comment type="subcellular location">
    <subcellularLocation>
        <location evidence="1">Membrane</location>
        <topology evidence="1">Multi-pass membrane protein</topology>
    </subcellularLocation>
</comment>
<dbReference type="EMBL" id="CYKH01001770">
    <property type="protein sequence ID" value="CUG89784.1"/>
    <property type="molecule type" value="Genomic_DNA"/>
</dbReference>
<dbReference type="OMA" id="MFFQWIV"/>
<comment type="similarity">
    <text evidence="2">Belongs to the TMEM144 family.</text>
</comment>
<evidence type="ECO:0000256" key="1">
    <source>
        <dbReference type="ARBA" id="ARBA00004141"/>
    </source>
</evidence>
<dbReference type="InterPro" id="IPR010651">
    <property type="entry name" value="Sugar_transport"/>
</dbReference>
<dbReference type="AlphaFoldDB" id="A0A0S4JI14"/>
<keyword evidence="9" id="KW-1185">Reference proteome</keyword>
<evidence type="ECO:0000256" key="5">
    <source>
        <dbReference type="ARBA" id="ARBA00023136"/>
    </source>
</evidence>
<organism evidence="8 9">
    <name type="scientific">Bodo saltans</name>
    <name type="common">Flagellated protozoan</name>
    <dbReference type="NCBI Taxonomy" id="75058"/>
    <lineage>
        <taxon>Eukaryota</taxon>
        <taxon>Discoba</taxon>
        <taxon>Euglenozoa</taxon>
        <taxon>Kinetoplastea</taxon>
        <taxon>Metakinetoplastina</taxon>
        <taxon>Eubodonida</taxon>
        <taxon>Bodonidae</taxon>
        <taxon>Bodo</taxon>
    </lineage>
</organism>
<dbReference type="PANTHER" id="PTHR16119">
    <property type="entry name" value="TRANSMEMBRANE PROTEIN 144"/>
    <property type="match status" value="1"/>
</dbReference>
<evidence type="ECO:0000256" key="2">
    <source>
        <dbReference type="ARBA" id="ARBA00005731"/>
    </source>
</evidence>
<feature type="transmembrane region" description="Helical" evidence="7">
    <location>
        <begin position="288"/>
        <end position="305"/>
    </location>
</feature>
<evidence type="ECO:0000313" key="8">
    <source>
        <dbReference type="EMBL" id="CUG89784.1"/>
    </source>
</evidence>
<evidence type="ECO:0000256" key="7">
    <source>
        <dbReference type="SAM" id="Phobius"/>
    </source>
</evidence>
<feature type="transmembrane region" description="Helical" evidence="7">
    <location>
        <begin position="147"/>
        <end position="166"/>
    </location>
</feature>